<organism evidence="2 3">
    <name type="scientific">Pseudopedobacter saltans (strain ATCC 51119 / DSM 12145 / JCM 21818 / CCUG 39354 / LMG 10337 / NBRC 100064 / NCIMB 13643)</name>
    <name type="common">Pedobacter saltans</name>
    <dbReference type="NCBI Taxonomy" id="762903"/>
    <lineage>
        <taxon>Bacteria</taxon>
        <taxon>Pseudomonadati</taxon>
        <taxon>Bacteroidota</taxon>
        <taxon>Sphingobacteriia</taxon>
        <taxon>Sphingobacteriales</taxon>
        <taxon>Sphingobacteriaceae</taxon>
        <taxon>Pseudopedobacter</taxon>
    </lineage>
</organism>
<evidence type="ECO:0000313" key="3">
    <source>
        <dbReference type="Proteomes" id="UP000000310"/>
    </source>
</evidence>
<feature type="region of interest" description="Disordered" evidence="1">
    <location>
        <begin position="1"/>
        <end position="78"/>
    </location>
</feature>
<dbReference type="RefSeq" id="WP_013634538.1">
    <property type="nucleotide sequence ID" value="NC_015177.1"/>
</dbReference>
<gene>
    <name evidence="2" type="ordered locus">Pedsa_3525</name>
</gene>
<evidence type="ECO:0000313" key="2">
    <source>
        <dbReference type="EMBL" id="ADY54055.1"/>
    </source>
</evidence>
<proteinExistence type="predicted"/>
<dbReference type="KEGG" id="psn:Pedsa_3525"/>
<keyword evidence="3" id="KW-1185">Reference proteome</keyword>
<dbReference type="EMBL" id="CP002545">
    <property type="protein sequence ID" value="ADY54055.1"/>
    <property type="molecule type" value="Genomic_DNA"/>
</dbReference>
<protein>
    <submittedName>
        <fullName evidence="2">Uncharacterized protein</fullName>
    </submittedName>
</protein>
<reference evidence="2 3" key="1">
    <citation type="journal article" date="2011" name="Stand. Genomic Sci.">
        <title>Complete genome sequence of the gliding, heparinolytic Pedobacter saltans type strain (113).</title>
        <authorList>
            <person name="Liolios K."/>
            <person name="Sikorski J."/>
            <person name="Lu M."/>
            <person name="Nolan M."/>
            <person name="Lapidus A."/>
            <person name="Lucas S."/>
            <person name="Hammon N."/>
            <person name="Deshpande S."/>
            <person name="Cheng J.F."/>
            <person name="Tapia R."/>
            <person name="Han C."/>
            <person name="Goodwin L."/>
            <person name="Pitluck S."/>
            <person name="Huntemann M."/>
            <person name="Ivanova N."/>
            <person name="Pagani I."/>
            <person name="Mavromatis K."/>
            <person name="Ovchinikova G."/>
            <person name="Pati A."/>
            <person name="Chen A."/>
            <person name="Palaniappan K."/>
            <person name="Land M."/>
            <person name="Hauser L."/>
            <person name="Brambilla E.M."/>
            <person name="Kotsyurbenko O."/>
            <person name="Rohde M."/>
            <person name="Tindall B.J."/>
            <person name="Abt B."/>
            <person name="Goker M."/>
            <person name="Detter J.C."/>
            <person name="Woyke T."/>
            <person name="Bristow J."/>
            <person name="Eisen J.A."/>
            <person name="Markowitz V."/>
            <person name="Hugenholtz P."/>
            <person name="Klenk H.P."/>
            <person name="Kyrpides N.C."/>
        </authorList>
    </citation>
    <scope>NUCLEOTIDE SEQUENCE [LARGE SCALE GENOMIC DNA]</scope>
    <source>
        <strain evidence="3">ATCC 51119 / DSM 12145 / JCM 21818 / LMG 10337 / NBRC 100064 / NCIMB 13643</strain>
    </source>
</reference>
<evidence type="ECO:0000256" key="1">
    <source>
        <dbReference type="SAM" id="MobiDB-lite"/>
    </source>
</evidence>
<dbReference type="OrthoDB" id="770083at2"/>
<name>F0SEY7_PSESL</name>
<feature type="compositionally biased region" description="Basic and acidic residues" evidence="1">
    <location>
        <begin position="1"/>
        <end position="67"/>
    </location>
</feature>
<dbReference type="AlphaFoldDB" id="F0SEY7"/>
<dbReference type="Proteomes" id="UP000000310">
    <property type="component" value="Chromosome"/>
</dbReference>
<reference evidence="3" key="2">
    <citation type="submission" date="2011-02" db="EMBL/GenBank/DDBJ databases">
        <title>The complete genome of Pedobacter saltans DSM 12145.</title>
        <authorList>
            <consortium name="US DOE Joint Genome Institute (JGI-PGF)"/>
            <person name="Lucas S."/>
            <person name="Copeland A."/>
            <person name="Lapidus A."/>
            <person name="Bruce D."/>
            <person name="Goodwin L."/>
            <person name="Pitluck S."/>
            <person name="Kyrpides N."/>
            <person name="Mavromatis K."/>
            <person name="Pagani I."/>
            <person name="Ivanova N."/>
            <person name="Ovchinnikova G."/>
            <person name="Lu M."/>
            <person name="Detter J.C."/>
            <person name="Han C."/>
            <person name="Land M."/>
            <person name="Hauser L."/>
            <person name="Markowitz V."/>
            <person name="Cheng J.-F."/>
            <person name="Hugenholtz P."/>
            <person name="Woyke T."/>
            <person name="Wu D."/>
            <person name="Tindall B."/>
            <person name="Pomrenke H.G."/>
            <person name="Brambilla E."/>
            <person name="Klenk H.-P."/>
            <person name="Eisen J.A."/>
        </authorList>
    </citation>
    <scope>NUCLEOTIDE SEQUENCE [LARGE SCALE GENOMIC DNA]</scope>
    <source>
        <strain evidence="3">ATCC 51119 / DSM 12145 / JCM 21818 / LMG 10337 / NBRC 100064 / NCIMB 13643</strain>
    </source>
</reference>
<dbReference type="HOGENOM" id="CLU_2619378_0_0_10"/>
<sequence>MESKEKKWESGPDQQHMDARIKEQMERASKESERRKENLDDKGSGSYKEKNGNAEKQFEGLKNEPAIKNKPTHPQTED</sequence>
<accession>F0SEY7</accession>